<gene>
    <name evidence="2" type="ORF">sS8_0107</name>
</gene>
<dbReference type="AlphaFoldDB" id="A0A286P354"/>
<evidence type="ECO:0000256" key="1">
    <source>
        <dbReference type="SAM" id="MobiDB-lite"/>
    </source>
</evidence>
<name>A0A286P354_9GAMM</name>
<reference evidence="2 3" key="1">
    <citation type="submission" date="2016-12" db="EMBL/GenBank/DDBJ databases">
        <title>Genome sequencing of Methylocaldum marinum.</title>
        <authorList>
            <person name="Takeuchi M."/>
            <person name="Kamagata Y."/>
            <person name="Hiraoka S."/>
            <person name="Oshima K."/>
            <person name="Hattori M."/>
            <person name="Iwasaki W."/>
        </authorList>
    </citation>
    <scope>NUCLEOTIDE SEQUENCE [LARGE SCALE GENOMIC DNA]</scope>
    <source>
        <strain evidence="2 3">S8</strain>
    </source>
</reference>
<feature type="region of interest" description="Disordered" evidence="1">
    <location>
        <begin position="68"/>
        <end position="87"/>
    </location>
</feature>
<dbReference type="Proteomes" id="UP000266313">
    <property type="component" value="Chromosome"/>
</dbReference>
<proteinExistence type="predicted"/>
<evidence type="ECO:0000313" key="2">
    <source>
        <dbReference type="EMBL" id="BBA32076.1"/>
    </source>
</evidence>
<dbReference type="KEGG" id="mmai:sS8_0107"/>
<sequence length="87" mass="9329">MDVLACATGFEKDMIGPGCRQGIADLRPGHPAGRESFPDATSWSSGCVGKGLPTYEYLELIPVGPKNPFDRLRTGPSTRLRANGLPR</sequence>
<protein>
    <submittedName>
        <fullName evidence="2">Uncharacterized protein</fullName>
    </submittedName>
</protein>
<keyword evidence="3" id="KW-1185">Reference proteome</keyword>
<organism evidence="2 3">
    <name type="scientific">Methylocaldum marinum</name>
    <dbReference type="NCBI Taxonomy" id="1432792"/>
    <lineage>
        <taxon>Bacteria</taxon>
        <taxon>Pseudomonadati</taxon>
        <taxon>Pseudomonadota</taxon>
        <taxon>Gammaproteobacteria</taxon>
        <taxon>Methylococcales</taxon>
        <taxon>Methylococcaceae</taxon>
        <taxon>Methylocaldum</taxon>
    </lineage>
</organism>
<accession>A0A286P354</accession>
<dbReference type="EMBL" id="AP017928">
    <property type="protein sequence ID" value="BBA32076.1"/>
    <property type="molecule type" value="Genomic_DNA"/>
</dbReference>
<evidence type="ECO:0000313" key="3">
    <source>
        <dbReference type="Proteomes" id="UP000266313"/>
    </source>
</evidence>